<evidence type="ECO:0000256" key="4">
    <source>
        <dbReference type="ARBA" id="ARBA00023136"/>
    </source>
</evidence>
<dbReference type="InterPro" id="IPR050618">
    <property type="entry name" value="Ubq-SigPath_Reg"/>
</dbReference>
<dbReference type="CDD" id="cd12910">
    <property type="entry name" value="SPRY_SSH4_like"/>
    <property type="match status" value="1"/>
</dbReference>
<organism evidence="7 8">
    <name type="scientific">Hyphodiscus hymeniophilus</name>
    <dbReference type="NCBI Taxonomy" id="353542"/>
    <lineage>
        <taxon>Eukaryota</taxon>
        <taxon>Fungi</taxon>
        <taxon>Dikarya</taxon>
        <taxon>Ascomycota</taxon>
        <taxon>Pezizomycotina</taxon>
        <taxon>Leotiomycetes</taxon>
        <taxon>Helotiales</taxon>
        <taxon>Hyphodiscaceae</taxon>
        <taxon>Hyphodiscus</taxon>
    </lineage>
</organism>
<protein>
    <submittedName>
        <fullName evidence="7">Tyrosine-kinase 1</fullName>
    </submittedName>
</protein>
<dbReference type="PANTHER" id="PTHR12864">
    <property type="entry name" value="RAN BINDING PROTEIN 9-RELATED"/>
    <property type="match status" value="1"/>
</dbReference>
<evidence type="ECO:0000259" key="6">
    <source>
        <dbReference type="Pfam" id="PF00622"/>
    </source>
</evidence>
<proteinExistence type="predicted"/>
<evidence type="ECO:0000313" key="7">
    <source>
        <dbReference type="EMBL" id="KAG0651641.1"/>
    </source>
</evidence>
<accession>A0A9P6VNI0</accession>
<feature type="domain" description="SPRY" evidence="6">
    <location>
        <begin position="178"/>
        <end position="258"/>
    </location>
</feature>
<evidence type="ECO:0000313" key="8">
    <source>
        <dbReference type="Proteomes" id="UP000785200"/>
    </source>
</evidence>
<dbReference type="InterPro" id="IPR003877">
    <property type="entry name" value="SPRY_dom"/>
</dbReference>
<dbReference type="OrthoDB" id="25503at2759"/>
<dbReference type="InterPro" id="IPR013320">
    <property type="entry name" value="ConA-like_dom_sf"/>
</dbReference>
<sequence length="338" mass="36776">MPYETYTPPPGPPPSQSYVPPPGPPPSHSEYTPPAGPPSAHTEYTPPLGPPPSQAPYHDWQTAVPDTSLLPPPPSVGNQQSRTNNATEIQAEQAESWCQANHLLGPVYLSQEAIFALQKGDNGVVRPRTYAGVLDSPRPGVWAGKTKSNCPDSCITSTIPLYSVYAHSPLNTGQKKTIYYEARISKRNREEVSLALGFSAPPYPTFRLPGWHRGSLAVHGDDGSKFINDRWGGKDFTTPFKPGETIGIGMSFEKRDLSAPPSYGQAATQAQNPINVEIFLTRDGKADGSWNLHEEGDSIEDLPVTGLEGFHDLSATVGVFEEAEYKIVFSPGEWMFHP</sequence>
<keyword evidence="4" id="KW-0472">Membrane</keyword>
<dbReference type="InterPro" id="IPR043136">
    <property type="entry name" value="B30.2/SPRY_sf"/>
</dbReference>
<gene>
    <name evidence="7" type="ORF">D0Z07_2147</name>
</gene>
<evidence type="ECO:0000256" key="1">
    <source>
        <dbReference type="ARBA" id="ARBA00004370"/>
    </source>
</evidence>
<feature type="region of interest" description="Disordered" evidence="5">
    <location>
        <begin position="1"/>
        <end position="85"/>
    </location>
</feature>
<comment type="subcellular location">
    <subcellularLocation>
        <location evidence="1">Membrane</location>
    </subcellularLocation>
</comment>
<reference evidence="7" key="1">
    <citation type="submission" date="2019-07" db="EMBL/GenBank/DDBJ databases">
        <title>Hyphodiscus hymeniophilus genome sequencing and assembly.</title>
        <authorList>
            <person name="Kramer G."/>
            <person name="Nodwell J."/>
        </authorList>
    </citation>
    <scope>NUCLEOTIDE SEQUENCE</scope>
    <source>
        <strain evidence="7">ATCC 34498</strain>
    </source>
</reference>
<dbReference type="Proteomes" id="UP000785200">
    <property type="component" value="Unassembled WGS sequence"/>
</dbReference>
<evidence type="ECO:0000256" key="2">
    <source>
        <dbReference type="ARBA" id="ARBA00022692"/>
    </source>
</evidence>
<keyword evidence="8" id="KW-1185">Reference proteome</keyword>
<feature type="compositionally biased region" description="Pro residues" evidence="5">
    <location>
        <begin position="7"/>
        <end position="27"/>
    </location>
</feature>
<name>A0A9P6VNI0_9HELO</name>
<dbReference type="InterPro" id="IPR035780">
    <property type="entry name" value="SPRY_Ssh4-like"/>
</dbReference>
<dbReference type="Gene3D" id="2.60.120.920">
    <property type="match status" value="1"/>
</dbReference>
<feature type="compositionally biased region" description="Polar residues" evidence="5">
    <location>
        <begin position="76"/>
        <end position="85"/>
    </location>
</feature>
<evidence type="ECO:0000256" key="5">
    <source>
        <dbReference type="SAM" id="MobiDB-lite"/>
    </source>
</evidence>
<dbReference type="GO" id="GO:0016020">
    <property type="term" value="C:membrane"/>
    <property type="evidence" value="ECO:0007669"/>
    <property type="project" value="UniProtKB-SubCell"/>
</dbReference>
<keyword evidence="2" id="KW-0812">Transmembrane</keyword>
<dbReference type="SUPFAM" id="SSF49899">
    <property type="entry name" value="Concanavalin A-like lectins/glucanases"/>
    <property type="match status" value="1"/>
</dbReference>
<keyword evidence="3" id="KW-1133">Transmembrane helix</keyword>
<dbReference type="EMBL" id="VNKQ01000004">
    <property type="protein sequence ID" value="KAG0651641.1"/>
    <property type="molecule type" value="Genomic_DNA"/>
</dbReference>
<dbReference type="Pfam" id="PF00622">
    <property type="entry name" value="SPRY"/>
    <property type="match status" value="1"/>
</dbReference>
<evidence type="ECO:0000256" key="3">
    <source>
        <dbReference type="ARBA" id="ARBA00022989"/>
    </source>
</evidence>
<comment type="caution">
    <text evidence="7">The sequence shown here is derived from an EMBL/GenBank/DDBJ whole genome shotgun (WGS) entry which is preliminary data.</text>
</comment>
<dbReference type="AlphaFoldDB" id="A0A9P6VNI0"/>